<comment type="caution">
    <text evidence="2">The sequence shown here is derived from an EMBL/GenBank/DDBJ whole genome shotgun (WGS) entry which is preliminary data.</text>
</comment>
<evidence type="ECO:0000313" key="2">
    <source>
        <dbReference type="EMBL" id="PXX42641.1"/>
    </source>
</evidence>
<reference evidence="2 3" key="1">
    <citation type="submission" date="2018-05" db="EMBL/GenBank/DDBJ databases">
        <title>Genomic Encyclopedia of Type Strains, Phase IV (KMG-IV): sequencing the most valuable type-strain genomes for metagenomic binning, comparative biology and taxonomic classification.</title>
        <authorList>
            <person name="Goeker M."/>
        </authorList>
    </citation>
    <scope>NUCLEOTIDE SEQUENCE [LARGE SCALE GENOMIC DNA]</scope>
    <source>
        <strain evidence="2 3">DSM 19792</strain>
    </source>
</reference>
<dbReference type="RefSeq" id="WP_110256175.1">
    <property type="nucleotide sequence ID" value="NZ_QJKB01000005.1"/>
</dbReference>
<accession>A0A318JQV5</accession>
<protein>
    <submittedName>
        <fullName evidence="2">Uncharacterized protein</fullName>
    </submittedName>
</protein>
<organism evidence="2 3">
    <name type="scientific">Undibacterium pigrum</name>
    <dbReference type="NCBI Taxonomy" id="401470"/>
    <lineage>
        <taxon>Bacteria</taxon>
        <taxon>Pseudomonadati</taxon>
        <taxon>Pseudomonadota</taxon>
        <taxon>Betaproteobacteria</taxon>
        <taxon>Burkholderiales</taxon>
        <taxon>Oxalobacteraceae</taxon>
        <taxon>Undibacterium</taxon>
    </lineage>
</organism>
<keyword evidence="3" id="KW-1185">Reference proteome</keyword>
<dbReference type="EMBL" id="QJKB01000005">
    <property type="protein sequence ID" value="PXX42641.1"/>
    <property type="molecule type" value="Genomic_DNA"/>
</dbReference>
<dbReference type="AlphaFoldDB" id="A0A318JQV5"/>
<feature type="transmembrane region" description="Helical" evidence="1">
    <location>
        <begin position="172"/>
        <end position="195"/>
    </location>
</feature>
<keyword evidence="1" id="KW-0472">Membrane</keyword>
<evidence type="ECO:0000313" key="3">
    <source>
        <dbReference type="Proteomes" id="UP000247792"/>
    </source>
</evidence>
<name>A0A318JQV5_9BURK</name>
<keyword evidence="1" id="KW-0812">Transmembrane</keyword>
<sequence>MYPKQFFIEQFSEMGSEHLLVKLSSEDLTDNAKDAIRDILKMRGMSVTEIDSISKEVHKAQYRVARGTIECDFCGNSARHDPVLNEGQRFCSRKCLHRARVSEAAVDLTEAMILQAAGKIRSGACPVCSSMGSPVEMRYSYTAISYFIKGTHKTRTRLCCVQCGRKENRGGMLVSFFAGWWSFPSGPIFTIGALFGNLKAMFEMRGDGEPSDELISEAKYQLALSALEKQGQMH</sequence>
<gene>
    <name evidence="2" type="ORF">DFR42_105299</name>
</gene>
<proteinExistence type="predicted"/>
<dbReference type="Proteomes" id="UP000247792">
    <property type="component" value="Unassembled WGS sequence"/>
</dbReference>
<evidence type="ECO:0000256" key="1">
    <source>
        <dbReference type="SAM" id="Phobius"/>
    </source>
</evidence>
<keyword evidence="1" id="KW-1133">Transmembrane helix</keyword>